<evidence type="ECO:0000313" key="3">
    <source>
        <dbReference type="Proteomes" id="UP000198929"/>
    </source>
</evidence>
<evidence type="ECO:0000313" key="2">
    <source>
        <dbReference type="EMBL" id="SES01068.1"/>
    </source>
</evidence>
<keyword evidence="3" id="KW-1185">Reference proteome</keyword>
<organism evidence="2 3">
    <name type="scientific">Corynebacterium cystitidis DSM 20524</name>
    <dbReference type="NCBI Taxonomy" id="1121357"/>
    <lineage>
        <taxon>Bacteria</taxon>
        <taxon>Bacillati</taxon>
        <taxon>Actinomycetota</taxon>
        <taxon>Actinomycetes</taxon>
        <taxon>Mycobacteriales</taxon>
        <taxon>Corynebacteriaceae</taxon>
        <taxon>Corynebacterium</taxon>
    </lineage>
</organism>
<feature type="region of interest" description="Disordered" evidence="1">
    <location>
        <begin position="1"/>
        <end position="57"/>
    </location>
</feature>
<sequence length="57" mass="6323">MKKSPAGDYDRSMDTPGGQSASSSDEIRMVELDDEVGAETLEGEEFYHNERPPHHGE</sequence>
<name>A0A1H9TVP0_9CORY</name>
<evidence type="ECO:0000256" key="1">
    <source>
        <dbReference type="SAM" id="MobiDB-lite"/>
    </source>
</evidence>
<dbReference type="Proteomes" id="UP000198929">
    <property type="component" value="Unassembled WGS sequence"/>
</dbReference>
<dbReference type="RefSeq" id="WP_231909980.1">
    <property type="nucleotide sequence ID" value="NZ_CP047199.1"/>
</dbReference>
<feature type="compositionally biased region" description="Basic and acidic residues" evidence="1">
    <location>
        <begin position="45"/>
        <end position="57"/>
    </location>
</feature>
<proteinExistence type="predicted"/>
<dbReference type="STRING" id="1121357.SAMN05661109_01573"/>
<feature type="compositionally biased region" description="Acidic residues" evidence="1">
    <location>
        <begin position="32"/>
        <end position="44"/>
    </location>
</feature>
<accession>A0A1H9TVP0</accession>
<dbReference type="EMBL" id="FOGQ01000006">
    <property type="protein sequence ID" value="SES01068.1"/>
    <property type="molecule type" value="Genomic_DNA"/>
</dbReference>
<gene>
    <name evidence="2" type="ORF">SAMN05661109_01573</name>
</gene>
<protein>
    <submittedName>
        <fullName evidence="2">Uncharacterized protein</fullName>
    </submittedName>
</protein>
<dbReference type="AlphaFoldDB" id="A0A1H9TVP0"/>
<reference evidence="3" key="1">
    <citation type="submission" date="2016-10" db="EMBL/GenBank/DDBJ databases">
        <authorList>
            <person name="Varghese N."/>
            <person name="Submissions S."/>
        </authorList>
    </citation>
    <scope>NUCLEOTIDE SEQUENCE [LARGE SCALE GENOMIC DNA]</scope>
    <source>
        <strain evidence="3">DSM 20524</strain>
    </source>
</reference>